<evidence type="ECO:0000313" key="15">
    <source>
        <dbReference type="EMBL" id="CAD7284711.1"/>
    </source>
</evidence>
<comment type="subcellular location">
    <subcellularLocation>
        <location evidence="1">Apical cell membrane</location>
        <topology evidence="1">Multi-pass membrane protein</topology>
    </subcellularLocation>
</comment>
<dbReference type="InterPro" id="IPR003689">
    <property type="entry name" value="ZIP"/>
</dbReference>
<feature type="transmembrane region" description="Helical" evidence="14">
    <location>
        <begin position="82"/>
        <end position="103"/>
    </location>
</feature>
<evidence type="ECO:0000256" key="14">
    <source>
        <dbReference type="SAM" id="Phobius"/>
    </source>
</evidence>
<keyword evidence="4 14" id="KW-0812">Transmembrane</keyword>
<feature type="transmembrane region" description="Helical" evidence="14">
    <location>
        <begin position="304"/>
        <end position="325"/>
    </location>
</feature>
<dbReference type="AlphaFoldDB" id="A0A7R9C1Z8"/>
<proteinExistence type="predicted"/>
<feature type="transmembrane region" description="Helical" evidence="14">
    <location>
        <begin position="49"/>
        <end position="70"/>
    </location>
</feature>
<comment type="catalytic activity">
    <reaction evidence="10">
        <text>Zn(2+)(in) = Zn(2+)(out)</text>
        <dbReference type="Rhea" id="RHEA:29351"/>
        <dbReference type="ChEBI" id="CHEBI:29105"/>
    </reaction>
    <physiologicalReaction direction="left-to-right" evidence="10">
        <dbReference type="Rhea" id="RHEA:29352"/>
    </physiologicalReaction>
</comment>
<evidence type="ECO:0000256" key="12">
    <source>
        <dbReference type="ARBA" id="ARBA00041702"/>
    </source>
</evidence>
<keyword evidence="2" id="KW-0813">Transport</keyword>
<dbReference type="Proteomes" id="UP000678499">
    <property type="component" value="Unassembled WGS sequence"/>
</dbReference>
<keyword evidence="16" id="KW-1185">Reference proteome</keyword>
<feature type="transmembrane region" description="Helical" evidence="14">
    <location>
        <begin position="272"/>
        <end position="292"/>
    </location>
</feature>
<dbReference type="GO" id="GO:0016324">
    <property type="term" value="C:apical plasma membrane"/>
    <property type="evidence" value="ECO:0007669"/>
    <property type="project" value="UniProtKB-SubCell"/>
</dbReference>
<evidence type="ECO:0000256" key="11">
    <source>
        <dbReference type="ARBA" id="ARBA00039395"/>
    </source>
</evidence>
<evidence type="ECO:0000256" key="13">
    <source>
        <dbReference type="ARBA" id="ARBA00042778"/>
    </source>
</evidence>
<keyword evidence="9 14" id="KW-0472">Membrane</keyword>
<sequence>YVLFPQTTMESLVLQVSCVFLMFLLHFGVGLSPFLLVRCCDKGRQSSELPSWINCVTGGVFIAMCFLGLIPYAEDKFDETDFASVLPMAQIFVVAGVFFVLLLESAVRLWLFRGGVKTHQACKASTVFHDVLAVDIYSEEARDAVDPLMEETPHSDEMQVHVHGGVSWDDILTSNSPNKDSSVIFLFMAINLHAFFEGVALGLQTEPKKLVPLFIGILVHEIMTSFALGVSVVRKRFPFVTVAKYLFSFAASIPLGIGVGIAISVAPGNGGAITSACLQAFSAGVLLHIIPAELSKEASNFVKIFYFMLGFVAFGCVGGLLHHVLT</sequence>
<dbReference type="GO" id="GO:0005385">
    <property type="term" value="F:zinc ion transmembrane transporter activity"/>
    <property type="evidence" value="ECO:0007669"/>
    <property type="project" value="TreeGrafter"/>
</dbReference>
<keyword evidence="6" id="KW-0864">Zinc transport</keyword>
<keyword evidence="3" id="KW-1003">Cell membrane</keyword>
<dbReference type="PANTHER" id="PTHR11040:SF221">
    <property type="entry name" value="ZINC TRANSPORTER ZIP3"/>
    <property type="match status" value="1"/>
</dbReference>
<gene>
    <name evidence="15" type="ORF">NMOB1V02_LOCUS12316</name>
</gene>
<evidence type="ECO:0000256" key="6">
    <source>
        <dbReference type="ARBA" id="ARBA00022906"/>
    </source>
</evidence>
<feature type="non-terminal residue" evidence="15">
    <location>
        <position position="326"/>
    </location>
</feature>
<keyword evidence="8" id="KW-0406">Ion transport</keyword>
<feature type="transmembrane region" description="Helical" evidence="14">
    <location>
        <begin position="12"/>
        <end position="37"/>
    </location>
</feature>
<dbReference type="PANTHER" id="PTHR11040">
    <property type="entry name" value="ZINC/IRON TRANSPORTER"/>
    <property type="match status" value="1"/>
</dbReference>
<keyword evidence="5" id="KW-0862">Zinc</keyword>
<evidence type="ECO:0000256" key="1">
    <source>
        <dbReference type="ARBA" id="ARBA00004424"/>
    </source>
</evidence>
<feature type="transmembrane region" description="Helical" evidence="14">
    <location>
        <begin position="245"/>
        <end position="266"/>
    </location>
</feature>
<evidence type="ECO:0000313" key="16">
    <source>
        <dbReference type="Proteomes" id="UP000678499"/>
    </source>
</evidence>
<evidence type="ECO:0000256" key="7">
    <source>
        <dbReference type="ARBA" id="ARBA00022989"/>
    </source>
</evidence>
<evidence type="ECO:0000256" key="10">
    <source>
        <dbReference type="ARBA" id="ARBA00036307"/>
    </source>
</evidence>
<dbReference type="Pfam" id="PF02535">
    <property type="entry name" value="Zip"/>
    <property type="match status" value="1"/>
</dbReference>
<evidence type="ECO:0000256" key="4">
    <source>
        <dbReference type="ARBA" id="ARBA00022692"/>
    </source>
</evidence>
<evidence type="ECO:0000256" key="9">
    <source>
        <dbReference type="ARBA" id="ARBA00023136"/>
    </source>
</evidence>
<evidence type="ECO:0000256" key="2">
    <source>
        <dbReference type="ARBA" id="ARBA00022448"/>
    </source>
</evidence>
<reference evidence="15" key="1">
    <citation type="submission" date="2020-11" db="EMBL/GenBank/DDBJ databases">
        <authorList>
            <person name="Tran Van P."/>
        </authorList>
    </citation>
    <scope>NUCLEOTIDE SEQUENCE</scope>
</reference>
<dbReference type="EMBL" id="OA891394">
    <property type="protein sequence ID" value="CAD7284711.1"/>
    <property type="molecule type" value="Genomic_DNA"/>
</dbReference>
<feature type="transmembrane region" description="Helical" evidence="14">
    <location>
        <begin position="183"/>
        <end position="204"/>
    </location>
</feature>
<evidence type="ECO:0000256" key="5">
    <source>
        <dbReference type="ARBA" id="ARBA00022833"/>
    </source>
</evidence>
<dbReference type="OrthoDB" id="448280at2759"/>
<name>A0A7R9C1Z8_9CRUS</name>
<evidence type="ECO:0000256" key="8">
    <source>
        <dbReference type="ARBA" id="ARBA00023065"/>
    </source>
</evidence>
<organism evidence="15">
    <name type="scientific">Notodromas monacha</name>
    <dbReference type="NCBI Taxonomy" id="399045"/>
    <lineage>
        <taxon>Eukaryota</taxon>
        <taxon>Metazoa</taxon>
        <taxon>Ecdysozoa</taxon>
        <taxon>Arthropoda</taxon>
        <taxon>Crustacea</taxon>
        <taxon>Oligostraca</taxon>
        <taxon>Ostracoda</taxon>
        <taxon>Podocopa</taxon>
        <taxon>Podocopida</taxon>
        <taxon>Cypridocopina</taxon>
        <taxon>Cypridoidea</taxon>
        <taxon>Cyprididae</taxon>
        <taxon>Notodromas</taxon>
    </lineage>
</organism>
<dbReference type="EMBL" id="CAJPEX010009357">
    <property type="protein sequence ID" value="CAG0924863.1"/>
    <property type="molecule type" value="Genomic_DNA"/>
</dbReference>
<feature type="transmembrane region" description="Helical" evidence="14">
    <location>
        <begin position="210"/>
        <end position="233"/>
    </location>
</feature>
<keyword evidence="7 14" id="KW-1133">Transmembrane helix</keyword>
<protein>
    <recommendedName>
        <fullName evidence="11">Zinc transporter ZIP3</fullName>
    </recommendedName>
    <alternativeName>
        <fullName evidence="13">Solute carrier family 39 member 3</fullName>
    </alternativeName>
    <alternativeName>
        <fullName evidence="12">Zrt- and Irt-like protein 3</fullName>
    </alternativeName>
</protein>
<evidence type="ECO:0000256" key="3">
    <source>
        <dbReference type="ARBA" id="ARBA00022475"/>
    </source>
</evidence>
<accession>A0A7R9C1Z8</accession>